<dbReference type="OrthoDB" id="5812563at2759"/>
<dbReference type="WBParaSite" id="HPLM_0001829301-mRNA-1">
    <property type="protein sequence ID" value="HPLM_0001829301-mRNA-1"/>
    <property type="gene ID" value="HPLM_0001829301"/>
</dbReference>
<accession>A0A0N4X1T2</accession>
<dbReference type="Pfam" id="PF10326">
    <property type="entry name" value="7TM_GPCR_Str"/>
    <property type="match status" value="1"/>
</dbReference>
<dbReference type="AlphaFoldDB" id="A0A0N4X1T2"/>
<feature type="transmembrane region" description="Helical" evidence="1">
    <location>
        <begin position="50"/>
        <end position="71"/>
    </location>
</feature>
<evidence type="ECO:0000256" key="1">
    <source>
        <dbReference type="SAM" id="Phobius"/>
    </source>
</evidence>
<dbReference type="InterPro" id="IPR019428">
    <property type="entry name" value="7TM_GPCR_serpentine_rcpt_Str"/>
</dbReference>
<keyword evidence="1" id="KW-1133">Transmembrane helix</keyword>
<dbReference type="EMBL" id="UZAF01020460">
    <property type="protein sequence ID" value="VDO70132.1"/>
    <property type="molecule type" value="Genomic_DNA"/>
</dbReference>
<evidence type="ECO:0000313" key="4">
    <source>
        <dbReference type="WBParaSite" id="HPLM_0001829301-mRNA-1"/>
    </source>
</evidence>
<dbReference type="Proteomes" id="UP000268014">
    <property type="component" value="Unassembled WGS sequence"/>
</dbReference>
<keyword evidence="3" id="KW-1185">Reference proteome</keyword>
<evidence type="ECO:0000313" key="2">
    <source>
        <dbReference type="EMBL" id="VDO70132.1"/>
    </source>
</evidence>
<reference evidence="2 3" key="2">
    <citation type="submission" date="2018-11" db="EMBL/GenBank/DDBJ databases">
        <authorList>
            <consortium name="Pathogen Informatics"/>
        </authorList>
    </citation>
    <scope>NUCLEOTIDE SEQUENCE [LARGE SCALE GENOMIC DNA]</scope>
    <source>
        <strain evidence="2 3">MHpl1</strain>
    </source>
</reference>
<keyword evidence="1" id="KW-0472">Membrane</keyword>
<name>A0A0N4X1T2_HAEPC</name>
<dbReference type="PANTHER" id="PTHR46000">
    <property type="entry name" value="SEVEN TM RECEPTOR-RELATED"/>
    <property type="match status" value="1"/>
</dbReference>
<sequence length="156" mass="18080">MIHKTWSFIHYDHLQFAAENREREVIHVYDLSFFLFTTGLGSIPEGASRLLAAVFCSLFAQSLCLLALQFVYRYVQVVRPSARFLFDEKSYLPIALYVITAFDYGAVCFFNFAPSPVKDVYFSEQMWYSYQLNVTDIGYLGPIYVVRIVHTPTELI</sequence>
<gene>
    <name evidence="2" type="ORF">HPLM_LOCUS18285</name>
</gene>
<keyword evidence="1" id="KW-0812">Transmembrane</keyword>
<evidence type="ECO:0000313" key="3">
    <source>
        <dbReference type="Proteomes" id="UP000268014"/>
    </source>
</evidence>
<protein>
    <submittedName>
        <fullName evidence="4">Ion_trans_2 domain-containing protein</fullName>
    </submittedName>
</protein>
<organism evidence="4">
    <name type="scientific">Haemonchus placei</name>
    <name type="common">Barber's pole worm</name>
    <dbReference type="NCBI Taxonomy" id="6290"/>
    <lineage>
        <taxon>Eukaryota</taxon>
        <taxon>Metazoa</taxon>
        <taxon>Ecdysozoa</taxon>
        <taxon>Nematoda</taxon>
        <taxon>Chromadorea</taxon>
        <taxon>Rhabditida</taxon>
        <taxon>Rhabditina</taxon>
        <taxon>Rhabditomorpha</taxon>
        <taxon>Strongyloidea</taxon>
        <taxon>Trichostrongylidae</taxon>
        <taxon>Haemonchus</taxon>
    </lineage>
</organism>
<proteinExistence type="predicted"/>
<feature type="transmembrane region" description="Helical" evidence="1">
    <location>
        <begin position="91"/>
        <end position="113"/>
    </location>
</feature>
<reference evidence="4" key="1">
    <citation type="submission" date="2017-02" db="UniProtKB">
        <authorList>
            <consortium name="WormBaseParasite"/>
        </authorList>
    </citation>
    <scope>IDENTIFICATION</scope>
</reference>